<name>W7TUM9_9STRA</name>
<evidence type="ECO:0000256" key="1">
    <source>
        <dbReference type="SAM" id="SignalP"/>
    </source>
</evidence>
<gene>
    <name evidence="2" type="ORF">Naga_100047g39</name>
</gene>
<comment type="caution">
    <text evidence="2">The sequence shown here is derived from an EMBL/GenBank/DDBJ whole genome shotgun (WGS) entry which is preliminary data.</text>
</comment>
<reference evidence="2 3" key="1">
    <citation type="journal article" date="2014" name="Mol. Plant">
        <title>Chromosome Scale Genome Assembly and Transcriptome Profiling of Nannochloropsis gaditana in Nitrogen Depletion.</title>
        <authorList>
            <person name="Corteggiani Carpinelli E."/>
            <person name="Telatin A."/>
            <person name="Vitulo N."/>
            <person name="Forcato C."/>
            <person name="D'Angelo M."/>
            <person name="Schiavon R."/>
            <person name="Vezzi A."/>
            <person name="Giacometti G.M."/>
            <person name="Morosinotto T."/>
            <person name="Valle G."/>
        </authorList>
    </citation>
    <scope>NUCLEOTIDE SEQUENCE [LARGE SCALE GENOMIC DNA]</scope>
    <source>
        <strain evidence="2 3">B-31</strain>
    </source>
</reference>
<feature type="signal peptide" evidence="1">
    <location>
        <begin position="1"/>
        <end position="33"/>
    </location>
</feature>
<dbReference type="Proteomes" id="UP000019335">
    <property type="component" value="Chromosome 14"/>
</dbReference>
<keyword evidence="3" id="KW-1185">Reference proteome</keyword>
<keyword evidence="1" id="KW-0732">Signal</keyword>
<organism evidence="2 3">
    <name type="scientific">Nannochloropsis gaditana</name>
    <dbReference type="NCBI Taxonomy" id="72520"/>
    <lineage>
        <taxon>Eukaryota</taxon>
        <taxon>Sar</taxon>
        <taxon>Stramenopiles</taxon>
        <taxon>Ochrophyta</taxon>
        <taxon>Eustigmatophyceae</taxon>
        <taxon>Eustigmatales</taxon>
        <taxon>Monodopsidaceae</taxon>
        <taxon>Nannochloropsis</taxon>
    </lineage>
</organism>
<dbReference type="AlphaFoldDB" id="W7TUM9"/>
<sequence>MITLNARQRRHTSSSGALLKWMLMLSSARFVDSSSAPTNAPLPFLFMNVGSSSFTHARSSSQLKVILGSCMDDTEAVVMKRKPRNQTKAFKILGKFLSGSSSGVSEKQLPPDTLHQLQTIRNALERIKSYHGKLSK</sequence>
<proteinExistence type="predicted"/>
<protein>
    <submittedName>
        <fullName evidence="2">Uncharacterized protein</fullName>
    </submittedName>
</protein>
<dbReference type="OrthoDB" id="10376223at2759"/>
<dbReference type="EMBL" id="AZIL01001305">
    <property type="protein sequence ID" value="EWM24326.1"/>
    <property type="molecule type" value="Genomic_DNA"/>
</dbReference>
<evidence type="ECO:0000313" key="3">
    <source>
        <dbReference type="Proteomes" id="UP000019335"/>
    </source>
</evidence>
<evidence type="ECO:0000313" key="2">
    <source>
        <dbReference type="EMBL" id="EWM24326.1"/>
    </source>
</evidence>
<accession>W7TUM9</accession>
<feature type="chain" id="PRO_5004901262" evidence="1">
    <location>
        <begin position="34"/>
        <end position="136"/>
    </location>
</feature>